<keyword evidence="2" id="KW-1185">Reference proteome</keyword>
<reference evidence="2" key="1">
    <citation type="submission" date="2016-10" db="EMBL/GenBank/DDBJ databases">
        <authorList>
            <person name="Varghese N."/>
            <person name="Submissions S."/>
        </authorList>
    </citation>
    <scope>NUCLEOTIDE SEQUENCE [LARGE SCALE GENOMIC DNA]</scope>
    <source>
        <strain evidence="2">DSM 27839</strain>
    </source>
</reference>
<gene>
    <name evidence="1" type="ORF">SAMN05444358_11528</name>
</gene>
<dbReference type="AlphaFoldDB" id="A0A1H3FHT8"/>
<protein>
    <submittedName>
        <fullName evidence="1">Uncharacterized protein</fullName>
    </submittedName>
</protein>
<dbReference type="STRING" id="985054.SAMN05444358_11528"/>
<dbReference type="InterPro" id="IPR015422">
    <property type="entry name" value="PyrdxlP-dep_Trfase_small"/>
</dbReference>
<organism evidence="1 2">
    <name type="scientific">Ruegeria halocynthiae</name>
    <dbReference type="NCBI Taxonomy" id="985054"/>
    <lineage>
        <taxon>Bacteria</taxon>
        <taxon>Pseudomonadati</taxon>
        <taxon>Pseudomonadota</taxon>
        <taxon>Alphaproteobacteria</taxon>
        <taxon>Rhodobacterales</taxon>
        <taxon>Roseobacteraceae</taxon>
        <taxon>Ruegeria</taxon>
    </lineage>
</organism>
<dbReference type="Gene3D" id="3.90.1150.10">
    <property type="entry name" value="Aspartate Aminotransferase, domain 1"/>
    <property type="match status" value="1"/>
</dbReference>
<accession>A0A1H3FHT8</accession>
<sequence length="145" mass="16018">MIKIEPIGVEIWMGEWEARCAYRPAETCVESLTITKFLQLAERNSDDLSELLGMKMTMVRSGARVGCAMRSAACMNTKKRENIIVTHCTFGAEVTPIPLWAENAYANTPSILREGLGRYPIALRDRANAASTVHCGTDAPCRVQP</sequence>
<dbReference type="EMBL" id="FNNP01000015">
    <property type="protein sequence ID" value="SDX90500.1"/>
    <property type="molecule type" value="Genomic_DNA"/>
</dbReference>
<evidence type="ECO:0000313" key="1">
    <source>
        <dbReference type="EMBL" id="SDX90500.1"/>
    </source>
</evidence>
<name>A0A1H3FHT8_9RHOB</name>
<proteinExistence type="predicted"/>
<dbReference type="RefSeq" id="WP_143030640.1">
    <property type="nucleotide sequence ID" value="NZ_FNNP01000015.1"/>
</dbReference>
<evidence type="ECO:0000313" key="2">
    <source>
        <dbReference type="Proteomes" id="UP000183400"/>
    </source>
</evidence>
<dbReference type="Proteomes" id="UP000183400">
    <property type="component" value="Unassembled WGS sequence"/>
</dbReference>
<dbReference type="OrthoDB" id="9802328at2"/>